<gene>
    <name evidence="4" type="ORF">HMPREF9719_01311</name>
</gene>
<sequence>MLGFRRLIALLGALALALSALVASNYASAEGDPQRGYGEPVPEAQPVFPEGVTSNENGSSNMFNLVLLPDGMGYGWCVDPGTPSPTQNDVEFTGPVKLTHVKPLLTADRAPWGPNFEEMSQPVEFQNEGVRRDAVIHVVKELRKALDARDQDRVKKLHQALQLLIGSYVGQMLTNLGRTATGSTDYGWAIDNEFLEGETGFRAVGASDGVLEYTGNSTEPIPEADPDEFITIASPVDYDVTDNGPRRNSAQRTVLIDQPGLKEEDDEEEETPEPSESEEPTPSTTSPSEEPVPEREPSIGTTAEFGEDSEQVVVAGSVVTDSVEYQDLVPNTDYRLEASLVDKQDESRVLGTASKDVRTGDESDGVFTIDIPVDDDVVEPVESAVVFERLVSDVVDASGAESDEDGNVIAVHEDIDDEGQTVVSEETPSGSPSESESEEPAPSTNPSKPEKGEQPRKVEISTNAKLAPGEELVEGATVIDEVHFEGLTPGKKYTLEGELICKATEEPTGAKESIDFVAIESEGSIKLPIKVTDGECGEQVVFETLRDSDGEVIATHHDVDDEAQTVTHEDEAKPKDESEEPVDDEPEGENVTFLVDDRPEVGIPSAPNAERQEITSVPTGSDRLAPGIPAYV</sequence>
<feature type="region of interest" description="Disordered" evidence="1">
    <location>
        <begin position="237"/>
        <end position="310"/>
    </location>
</feature>
<evidence type="ECO:0000256" key="1">
    <source>
        <dbReference type="SAM" id="MobiDB-lite"/>
    </source>
</evidence>
<feature type="compositionally biased region" description="Low complexity" evidence="1">
    <location>
        <begin position="424"/>
        <end position="447"/>
    </location>
</feature>
<comment type="caution">
    <text evidence="4">The sequence shown here is derived from an EMBL/GenBank/DDBJ whole genome shotgun (WGS) entry which is preliminary data.</text>
</comment>
<dbReference type="OrthoDB" id="2676146at2"/>
<feature type="region of interest" description="Disordered" evidence="1">
    <location>
        <begin position="413"/>
        <end position="463"/>
    </location>
</feature>
<feature type="compositionally biased region" description="Low complexity" evidence="1">
    <location>
        <begin position="280"/>
        <end position="289"/>
    </location>
</feature>
<dbReference type="AlphaFoldDB" id="K0YQH5"/>
<evidence type="ECO:0000313" key="4">
    <source>
        <dbReference type="EMBL" id="EJZ81794.1"/>
    </source>
</evidence>
<dbReference type="eggNOG" id="COG4932">
    <property type="taxonomic scope" value="Bacteria"/>
</dbReference>
<feature type="domain" description="T-Q ester bond containing" evidence="3">
    <location>
        <begin position="473"/>
        <end position="567"/>
    </location>
</feature>
<dbReference type="InterPro" id="IPR041100">
    <property type="entry name" value="TQ"/>
</dbReference>
<feature type="signal peptide" evidence="2">
    <location>
        <begin position="1"/>
        <end position="29"/>
    </location>
</feature>
<dbReference type="Gene3D" id="2.60.40.3930">
    <property type="match status" value="2"/>
</dbReference>
<accession>K0YQH5</accession>
<dbReference type="HOGENOM" id="CLU_432716_0_0_11"/>
<feature type="region of interest" description="Disordered" evidence="1">
    <location>
        <begin position="29"/>
        <end position="55"/>
    </location>
</feature>
<keyword evidence="2" id="KW-0732">Signal</keyword>
<feature type="region of interest" description="Disordered" evidence="1">
    <location>
        <begin position="558"/>
        <end position="632"/>
    </location>
</feature>
<name>K0YQH5_9CORY</name>
<reference evidence="4 5" key="1">
    <citation type="submission" date="2012-08" db="EMBL/GenBank/DDBJ databases">
        <title>The Genome Sequence of Turicella otitidis ATCC 51513.</title>
        <authorList>
            <consortium name="The Broad Institute Genome Sequencing Platform"/>
            <person name="Earl A."/>
            <person name="Ward D."/>
            <person name="Feldgarden M."/>
            <person name="Gevers D."/>
            <person name="Huys G."/>
            <person name="Walker B."/>
            <person name="Young S.K."/>
            <person name="Zeng Q."/>
            <person name="Gargeya S."/>
            <person name="Fitzgerald M."/>
            <person name="Haas B."/>
            <person name="Abouelleil A."/>
            <person name="Alvarado L."/>
            <person name="Arachchi H.M."/>
            <person name="Berlin A.M."/>
            <person name="Chapman S.B."/>
            <person name="Goldberg J."/>
            <person name="Griggs A."/>
            <person name="Gujja S."/>
            <person name="Hansen M."/>
            <person name="Howarth C."/>
            <person name="Imamovic A."/>
            <person name="Larimer J."/>
            <person name="McCowen C."/>
            <person name="Montmayeur A."/>
            <person name="Murphy C."/>
            <person name="Neiman D."/>
            <person name="Pearson M."/>
            <person name="Priest M."/>
            <person name="Roberts A."/>
            <person name="Saif S."/>
            <person name="Shea T."/>
            <person name="Sisk P."/>
            <person name="Sykes S."/>
            <person name="Wortman J."/>
            <person name="Nusbaum C."/>
            <person name="Birren B."/>
        </authorList>
    </citation>
    <scope>NUCLEOTIDE SEQUENCE [LARGE SCALE GENOMIC DNA]</scope>
    <source>
        <strain evidence="4 5">ATCC 51513</strain>
    </source>
</reference>
<dbReference type="STRING" id="29321.AAV33_01970"/>
<organism evidence="4 5">
    <name type="scientific">Corynebacterium otitidis ATCC 51513</name>
    <dbReference type="NCBI Taxonomy" id="883169"/>
    <lineage>
        <taxon>Bacteria</taxon>
        <taxon>Bacillati</taxon>
        <taxon>Actinomycetota</taxon>
        <taxon>Actinomycetes</taxon>
        <taxon>Mycobacteriales</taxon>
        <taxon>Corynebacteriaceae</taxon>
        <taxon>Corynebacterium</taxon>
    </lineage>
</organism>
<dbReference type="RefSeq" id="WP_004601201.1">
    <property type="nucleotide sequence ID" value="NZ_HF541867.1"/>
</dbReference>
<dbReference type="NCBIfam" id="NF033903">
    <property type="entry name" value="VaFE_rpt"/>
    <property type="match status" value="2"/>
</dbReference>
<evidence type="ECO:0000259" key="3">
    <source>
        <dbReference type="Pfam" id="PF18202"/>
    </source>
</evidence>
<dbReference type="Pfam" id="PF18202">
    <property type="entry name" value="TQ"/>
    <property type="match status" value="2"/>
</dbReference>
<protein>
    <recommendedName>
        <fullName evidence="3">T-Q ester bond containing domain-containing protein</fullName>
    </recommendedName>
</protein>
<keyword evidence="5" id="KW-1185">Reference proteome</keyword>
<evidence type="ECO:0000256" key="2">
    <source>
        <dbReference type="SAM" id="SignalP"/>
    </source>
</evidence>
<proteinExistence type="predicted"/>
<feature type="domain" description="T-Q ester bond containing" evidence="3">
    <location>
        <begin position="297"/>
        <end position="423"/>
    </location>
</feature>
<feature type="compositionally biased region" description="Basic and acidic residues" evidence="1">
    <location>
        <begin position="448"/>
        <end position="459"/>
    </location>
</feature>
<feature type="compositionally biased region" description="Basic and acidic residues" evidence="1">
    <location>
        <begin position="567"/>
        <end position="576"/>
    </location>
</feature>
<feature type="chain" id="PRO_5003841776" description="T-Q ester bond containing domain-containing protein" evidence="2">
    <location>
        <begin position="30"/>
        <end position="632"/>
    </location>
</feature>
<feature type="compositionally biased region" description="Acidic residues" evidence="1">
    <location>
        <begin position="263"/>
        <end position="279"/>
    </location>
</feature>
<dbReference type="Proteomes" id="UP000006078">
    <property type="component" value="Unassembled WGS sequence"/>
</dbReference>
<dbReference type="EMBL" id="AHAE01000062">
    <property type="protein sequence ID" value="EJZ81794.1"/>
    <property type="molecule type" value="Genomic_DNA"/>
</dbReference>
<feature type="compositionally biased region" description="Acidic residues" evidence="1">
    <location>
        <begin position="577"/>
        <end position="588"/>
    </location>
</feature>
<evidence type="ECO:0000313" key="5">
    <source>
        <dbReference type="Proteomes" id="UP000006078"/>
    </source>
</evidence>